<evidence type="ECO:0000313" key="5">
    <source>
        <dbReference type="EMBL" id="KAJ3657443.1"/>
    </source>
</evidence>
<dbReference type="GO" id="GO:0000166">
    <property type="term" value="F:nucleotide binding"/>
    <property type="evidence" value="ECO:0007669"/>
    <property type="project" value="InterPro"/>
</dbReference>
<organism evidence="5 6">
    <name type="scientific">Zophobas morio</name>
    <dbReference type="NCBI Taxonomy" id="2755281"/>
    <lineage>
        <taxon>Eukaryota</taxon>
        <taxon>Metazoa</taxon>
        <taxon>Ecdysozoa</taxon>
        <taxon>Arthropoda</taxon>
        <taxon>Hexapoda</taxon>
        <taxon>Insecta</taxon>
        <taxon>Pterygota</taxon>
        <taxon>Neoptera</taxon>
        <taxon>Endopterygota</taxon>
        <taxon>Coleoptera</taxon>
        <taxon>Polyphaga</taxon>
        <taxon>Cucujiformia</taxon>
        <taxon>Tenebrionidae</taxon>
        <taxon>Zophobas</taxon>
    </lineage>
</organism>
<reference evidence="5" key="1">
    <citation type="journal article" date="2023" name="G3 (Bethesda)">
        <title>Whole genome assemblies of Zophobas morio and Tenebrio molitor.</title>
        <authorList>
            <person name="Kaur S."/>
            <person name="Stinson S.A."/>
            <person name="diCenzo G.C."/>
        </authorList>
    </citation>
    <scope>NUCLEOTIDE SEQUENCE</scope>
    <source>
        <strain evidence="5">QUZm001</strain>
    </source>
</reference>
<dbReference type="SUPFAM" id="SSF55347">
    <property type="entry name" value="Glyceraldehyde-3-phosphate dehydrogenase-like, C-terminal domain"/>
    <property type="match status" value="1"/>
</dbReference>
<dbReference type="Pfam" id="PF01408">
    <property type="entry name" value="GFO_IDH_MocA"/>
    <property type="match status" value="1"/>
</dbReference>
<gene>
    <name evidence="5" type="ORF">Zmor_009246</name>
</gene>
<dbReference type="GO" id="GO:0006740">
    <property type="term" value="P:NADPH regeneration"/>
    <property type="evidence" value="ECO:0007669"/>
    <property type="project" value="TreeGrafter"/>
</dbReference>
<dbReference type="AlphaFoldDB" id="A0AA38MIG6"/>
<dbReference type="EMBL" id="JALNTZ010000003">
    <property type="protein sequence ID" value="KAJ3657443.1"/>
    <property type="molecule type" value="Genomic_DNA"/>
</dbReference>
<evidence type="ECO:0008006" key="7">
    <source>
        <dbReference type="Google" id="ProtNLM"/>
    </source>
</evidence>
<dbReference type="GO" id="GO:0016491">
    <property type="term" value="F:oxidoreductase activity"/>
    <property type="evidence" value="ECO:0007669"/>
    <property type="project" value="UniProtKB-KW"/>
</dbReference>
<dbReference type="Pfam" id="PF22725">
    <property type="entry name" value="GFO_IDH_MocA_C3"/>
    <property type="match status" value="1"/>
</dbReference>
<feature type="domain" description="GFO/IDH/MocA-like oxidoreductase" evidence="4">
    <location>
        <begin position="175"/>
        <end position="294"/>
    </location>
</feature>
<evidence type="ECO:0000256" key="1">
    <source>
        <dbReference type="ARBA" id="ARBA00010928"/>
    </source>
</evidence>
<name>A0AA38MIG6_9CUCU</name>
<keyword evidence="6" id="KW-1185">Reference proteome</keyword>
<dbReference type="GO" id="GO:0005737">
    <property type="term" value="C:cytoplasm"/>
    <property type="evidence" value="ECO:0007669"/>
    <property type="project" value="TreeGrafter"/>
</dbReference>
<dbReference type="InterPro" id="IPR000683">
    <property type="entry name" value="Gfo/Idh/MocA-like_OxRdtase_N"/>
</dbReference>
<feature type="domain" description="Gfo/Idh/MocA-like oxidoreductase N-terminal" evidence="3">
    <location>
        <begin position="45"/>
        <end position="164"/>
    </location>
</feature>
<evidence type="ECO:0000256" key="2">
    <source>
        <dbReference type="ARBA" id="ARBA00023002"/>
    </source>
</evidence>
<dbReference type="PANTHER" id="PTHR42840">
    <property type="entry name" value="NAD(P)-BINDING ROSSMANN-FOLD SUPERFAMILY PROTEIN-RELATED"/>
    <property type="match status" value="1"/>
</dbReference>
<evidence type="ECO:0000259" key="3">
    <source>
        <dbReference type="Pfam" id="PF01408"/>
    </source>
</evidence>
<dbReference type="SUPFAM" id="SSF51735">
    <property type="entry name" value="NAD(P)-binding Rossmann-fold domains"/>
    <property type="match status" value="1"/>
</dbReference>
<proteinExistence type="inferred from homology"/>
<evidence type="ECO:0000313" key="6">
    <source>
        <dbReference type="Proteomes" id="UP001168821"/>
    </source>
</evidence>
<comment type="similarity">
    <text evidence="1">Belongs to the Gfo/Idh/MocA family.</text>
</comment>
<dbReference type="InterPro" id="IPR036291">
    <property type="entry name" value="NAD(P)-bd_dom_sf"/>
</dbReference>
<dbReference type="Proteomes" id="UP001168821">
    <property type="component" value="Unassembled WGS sequence"/>
</dbReference>
<comment type="caution">
    <text evidence="5">The sequence shown here is derived from an EMBL/GenBank/DDBJ whole genome shotgun (WGS) entry which is preliminary data.</text>
</comment>
<dbReference type="PANTHER" id="PTHR42840:SF3">
    <property type="entry name" value="BINDING ROSSMANN FOLD OXIDOREDUCTASE, PUTATIVE (AFU_ORTHOLOGUE AFUA_2G10240)-RELATED"/>
    <property type="match status" value="1"/>
</dbReference>
<keyword evidence="2" id="KW-0560">Oxidoreductase</keyword>
<dbReference type="Gene3D" id="3.40.50.720">
    <property type="entry name" value="NAD(P)-binding Rossmann-like Domain"/>
    <property type="match status" value="1"/>
</dbReference>
<accession>A0AA38MIG6</accession>
<evidence type="ECO:0000259" key="4">
    <source>
        <dbReference type="Pfam" id="PF22725"/>
    </source>
</evidence>
<sequence length="387" mass="43558">MATLKYKKPSPYVVPAAGCPPEDTKYQEYEKNLELSTVGKHQKFGFALFGVGRAGTIHLSFLIKEPKTDLLYVIDDDKTKLEKLKKYWNLDSVKFLTNAESDVVYKDPRVRAVVVSSPTHTHEDIVTRALSHNKGVFCEKPVAENLAQTKLLYEKAKQVKQPLFSAFNRRFDPSFASIRNRVRAGDVGRVLTVKVCSRDSPLPTIQYLSTSGGIFHDCAVHDIDMTLYILGEYPTKVTVAANANIPEIAEINDYDTVGIMLSFASGAIGIIDLSRHSTYGYDQRVEVFGQKGMIKAENRQPIYNVETYTERDVVRAPIHYSFPSRYQEGYENEMRHFLEVLEGKTSLSIDTKDVLAVSKIATACEESVRTGNSVEIKWSKDELPHSQ</sequence>
<dbReference type="Gene3D" id="3.30.360.10">
    <property type="entry name" value="Dihydrodipicolinate Reductase, domain 2"/>
    <property type="match status" value="1"/>
</dbReference>
<protein>
    <recommendedName>
        <fullName evidence="7">Oxidoreductase YrbE</fullName>
    </recommendedName>
</protein>
<dbReference type="InterPro" id="IPR055170">
    <property type="entry name" value="GFO_IDH_MocA-like_dom"/>
</dbReference>